<dbReference type="PANTHER" id="PTHR42813:SF2">
    <property type="entry name" value="DEHYDROGENASE, ZINC-CONTAINING, PUTATIVE (AFU_ORTHOLOGUE AFUA_2G02810)-RELATED"/>
    <property type="match status" value="1"/>
</dbReference>
<evidence type="ECO:0000259" key="5">
    <source>
        <dbReference type="Pfam" id="PF08240"/>
    </source>
</evidence>
<gene>
    <name evidence="6" type="ORF">M407DRAFT_16056</name>
</gene>
<sequence>MSAPRHKAVILHPPARDIRLEEVEGPKITDPDDVIVKVTVSCRHNTPTISHIQLSSALWAMWKRFAPLQVLSISLRHTGSVKEFIMGHELVGEVVALGSSYGNDVASRPLLYSTLRIGDKVISPFTVSCGECDNCALGFSARCAYSKLLGSPSLSGAQAQYIRIPKAGGTLVVVDPNQFSGIPDPSLLLMADILPTGYFAVRSALRHPNLELIKRNGPLRIAVVGLGPVGLCALVGFLDSLAEGLWDSSSTQCTILAVDPSRSRRERASHVRDAVTCRYPASVEYLSPDEANEWKAKNGGVHAVCEMVGNNSALRLAYDLIRPFGVISSIGVHTAPNLPFTGGDLYDKNVSLSFGRCPVRSIFDEALEVLKRWPEVFGVGNGKIIDKVIGFGAADGSDVRRTYAEFDEGICGKVVFDPWKE</sequence>
<protein>
    <submittedName>
        <fullName evidence="6">Uncharacterized protein</fullName>
    </submittedName>
</protein>
<comment type="cofactor">
    <cofactor evidence="1">
        <name>Zn(2+)</name>
        <dbReference type="ChEBI" id="CHEBI:29105"/>
    </cofactor>
</comment>
<evidence type="ECO:0000256" key="2">
    <source>
        <dbReference type="ARBA" id="ARBA00022723"/>
    </source>
</evidence>
<dbReference type="HOGENOM" id="CLU_026673_11_3_1"/>
<dbReference type="InterPro" id="IPR011032">
    <property type="entry name" value="GroES-like_sf"/>
</dbReference>
<dbReference type="PANTHER" id="PTHR42813">
    <property type="entry name" value="ZINC-TYPE ALCOHOL DEHYDROGENASE-LIKE"/>
    <property type="match status" value="1"/>
</dbReference>
<dbReference type="GO" id="GO:0046872">
    <property type="term" value="F:metal ion binding"/>
    <property type="evidence" value="ECO:0007669"/>
    <property type="project" value="UniProtKB-KW"/>
</dbReference>
<dbReference type="EMBL" id="KN823196">
    <property type="protein sequence ID" value="KIO19925.1"/>
    <property type="molecule type" value="Genomic_DNA"/>
</dbReference>
<dbReference type="Pfam" id="PF08240">
    <property type="entry name" value="ADH_N"/>
    <property type="match status" value="1"/>
</dbReference>
<evidence type="ECO:0000256" key="1">
    <source>
        <dbReference type="ARBA" id="ARBA00001947"/>
    </source>
</evidence>
<organism evidence="6 7">
    <name type="scientific">Tulasnella calospora MUT 4182</name>
    <dbReference type="NCBI Taxonomy" id="1051891"/>
    <lineage>
        <taxon>Eukaryota</taxon>
        <taxon>Fungi</taxon>
        <taxon>Dikarya</taxon>
        <taxon>Basidiomycota</taxon>
        <taxon>Agaricomycotina</taxon>
        <taxon>Agaricomycetes</taxon>
        <taxon>Cantharellales</taxon>
        <taxon>Tulasnellaceae</taxon>
        <taxon>Tulasnella</taxon>
    </lineage>
</organism>
<keyword evidence="7" id="KW-1185">Reference proteome</keyword>
<keyword evidence="2" id="KW-0479">Metal-binding</keyword>
<dbReference type="OrthoDB" id="3941538at2759"/>
<dbReference type="InterPro" id="IPR013154">
    <property type="entry name" value="ADH-like_N"/>
</dbReference>
<reference evidence="6 7" key="1">
    <citation type="submission" date="2014-04" db="EMBL/GenBank/DDBJ databases">
        <authorList>
            <consortium name="DOE Joint Genome Institute"/>
            <person name="Kuo A."/>
            <person name="Girlanda M."/>
            <person name="Perotto S."/>
            <person name="Kohler A."/>
            <person name="Nagy L.G."/>
            <person name="Floudas D."/>
            <person name="Copeland A."/>
            <person name="Barry K.W."/>
            <person name="Cichocki N."/>
            <person name="Veneault-Fourrey C."/>
            <person name="LaButti K."/>
            <person name="Lindquist E.A."/>
            <person name="Lipzen A."/>
            <person name="Lundell T."/>
            <person name="Morin E."/>
            <person name="Murat C."/>
            <person name="Sun H."/>
            <person name="Tunlid A."/>
            <person name="Henrissat B."/>
            <person name="Grigoriev I.V."/>
            <person name="Hibbett D.S."/>
            <person name="Martin F."/>
            <person name="Nordberg H.P."/>
            <person name="Cantor M.N."/>
            <person name="Hua S.X."/>
        </authorList>
    </citation>
    <scope>NUCLEOTIDE SEQUENCE [LARGE SCALE GENOMIC DNA]</scope>
    <source>
        <strain evidence="6 7">MUT 4182</strain>
    </source>
</reference>
<feature type="domain" description="Alcohol dehydrogenase-like N-terminal" evidence="5">
    <location>
        <begin position="83"/>
        <end position="167"/>
    </location>
</feature>
<evidence type="ECO:0000313" key="7">
    <source>
        <dbReference type="Proteomes" id="UP000054248"/>
    </source>
</evidence>
<accession>A0A0C3PXS9</accession>
<dbReference type="AlphaFoldDB" id="A0A0C3PXS9"/>
<evidence type="ECO:0000256" key="3">
    <source>
        <dbReference type="ARBA" id="ARBA00022833"/>
    </source>
</evidence>
<dbReference type="Gene3D" id="3.40.50.720">
    <property type="entry name" value="NAD(P)-binding Rossmann-like Domain"/>
    <property type="match status" value="1"/>
</dbReference>
<dbReference type="InterPro" id="IPR013149">
    <property type="entry name" value="ADH-like_C"/>
</dbReference>
<dbReference type="STRING" id="1051891.A0A0C3PXS9"/>
<keyword evidence="3" id="KW-0862">Zinc</keyword>
<dbReference type="SUPFAM" id="SSF50129">
    <property type="entry name" value="GroES-like"/>
    <property type="match status" value="1"/>
</dbReference>
<dbReference type="SUPFAM" id="SSF51735">
    <property type="entry name" value="NAD(P)-binding Rossmann-fold domains"/>
    <property type="match status" value="1"/>
</dbReference>
<evidence type="ECO:0000313" key="6">
    <source>
        <dbReference type="EMBL" id="KIO19925.1"/>
    </source>
</evidence>
<proteinExistence type="predicted"/>
<dbReference type="InterPro" id="IPR036291">
    <property type="entry name" value="NAD(P)-bd_dom_sf"/>
</dbReference>
<name>A0A0C3PXS9_9AGAM</name>
<dbReference type="Proteomes" id="UP000054248">
    <property type="component" value="Unassembled WGS sequence"/>
</dbReference>
<feature type="domain" description="Alcohol dehydrogenase-like C-terminal" evidence="4">
    <location>
        <begin position="253"/>
        <end position="369"/>
    </location>
</feature>
<reference evidence="7" key="2">
    <citation type="submission" date="2015-01" db="EMBL/GenBank/DDBJ databases">
        <title>Evolutionary Origins and Diversification of the Mycorrhizal Mutualists.</title>
        <authorList>
            <consortium name="DOE Joint Genome Institute"/>
            <consortium name="Mycorrhizal Genomics Consortium"/>
            <person name="Kohler A."/>
            <person name="Kuo A."/>
            <person name="Nagy L.G."/>
            <person name="Floudas D."/>
            <person name="Copeland A."/>
            <person name="Barry K.W."/>
            <person name="Cichocki N."/>
            <person name="Veneault-Fourrey C."/>
            <person name="LaButti K."/>
            <person name="Lindquist E.A."/>
            <person name="Lipzen A."/>
            <person name="Lundell T."/>
            <person name="Morin E."/>
            <person name="Murat C."/>
            <person name="Riley R."/>
            <person name="Ohm R."/>
            <person name="Sun H."/>
            <person name="Tunlid A."/>
            <person name="Henrissat B."/>
            <person name="Grigoriev I.V."/>
            <person name="Hibbett D.S."/>
            <person name="Martin F."/>
        </authorList>
    </citation>
    <scope>NUCLEOTIDE SEQUENCE [LARGE SCALE GENOMIC DNA]</scope>
    <source>
        <strain evidence="7">MUT 4182</strain>
    </source>
</reference>
<evidence type="ECO:0000259" key="4">
    <source>
        <dbReference type="Pfam" id="PF00107"/>
    </source>
</evidence>
<dbReference type="Gene3D" id="3.90.180.10">
    <property type="entry name" value="Medium-chain alcohol dehydrogenases, catalytic domain"/>
    <property type="match status" value="1"/>
</dbReference>
<dbReference type="Pfam" id="PF00107">
    <property type="entry name" value="ADH_zinc_N"/>
    <property type="match status" value="1"/>
</dbReference>